<dbReference type="GO" id="GO:0031681">
    <property type="term" value="F:G-protein beta-subunit binding"/>
    <property type="evidence" value="ECO:0007669"/>
    <property type="project" value="InterPro"/>
</dbReference>
<dbReference type="Gene3D" id="4.10.260.10">
    <property type="entry name" value="Transducin (heterotrimeric G protein), gamma chain"/>
    <property type="match status" value="1"/>
</dbReference>
<comment type="similarity">
    <text evidence="2">Belongs to the G protein gamma family.</text>
</comment>
<keyword evidence="13" id="KW-1185">Reference proteome</keyword>
<keyword evidence="10" id="KW-0636">Prenylation</keyword>
<evidence type="ECO:0000259" key="11">
    <source>
        <dbReference type="SMART" id="SM01224"/>
    </source>
</evidence>
<dbReference type="Pfam" id="PF00631">
    <property type="entry name" value="G-gamma"/>
    <property type="match status" value="1"/>
</dbReference>
<comment type="caution">
    <text evidence="12">The sequence shown here is derived from an EMBL/GenBank/DDBJ whole genome shotgun (WGS) entry which is preliminary data.</text>
</comment>
<gene>
    <name evidence="12" type="ORF">VHUM_02559</name>
</gene>
<evidence type="ECO:0000256" key="3">
    <source>
        <dbReference type="ARBA" id="ARBA00011581"/>
    </source>
</evidence>
<evidence type="ECO:0000256" key="9">
    <source>
        <dbReference type="ARBA" id="ARBA00023288"/>
    </source>
</evidence>
<evidence type="ECO:0000256" key="8">
    <source>
        <dbReference type="ARBA" id="ARBA00023224"/>
    </source>
</evidence>
<comment type="subcellular location">
    <subcellularLocation>
        <location evidence="1">Membrane</location>
        <topology evidence="1">Peripheral membrane protein</topology>
    </subcellularLocation>
</comment>
<dbReference type="OrthoDB" id="19232at2759"/>
<dbReference type="InterPro" id="IPR015898">
    <property type="entry name" value="G-protein_gamma-like_dom"/>
</dbReference>
<evidence type="ECO:0000313" key="12">
    <source>
        <dbReference type="EMBL" id="TXT09085.1"/>
    </source>
</evidence>
<evidence type="ECO:0000256" key="1">
    <source>
        <dbReference type="ARBA" id="ARBA00004170"/>
    </source>
</evidence>
<keyword evidence="6" id="KW-0472">Membrane</keyword>
<dbReference type="InterPro" id="IPR041848">
    <property type="entry name" value="Ste18_fungal"/>
</dbReference>
<name>A0A7D8Z8S1_VANHU</name>
<dbReference type="PANTHER" id="PTHR28189:SF1">
    <property type="entry name" value="GUANINE NUCLEOTIDE-BINDING PROTEIN SUBUNIT GAMMA"/>
    <property type="match status" value="1"/>
</dbReference>
<dbReference type="PANTHER" id="PTHR28189">
    <property type="entry name" value="GUANINE NUCLEOTIDE-BINDING PROTEIN SUBUNIT GAMMA"/>
    <property type="match status" value="1"/>
</dbReference>
<keyword evidence="9" id="KW-0449">Lipoprotein</keyword>
<keyword evidence="8" id="KW-0807">Transducer</keyword>
<feature type="domain" description="G protein gamma" evidence="11">
    <location>
        <begin position="11"/>
        <end position="80"/>
    </location>
</feature>
<proteinExistence type="inferred from homology"/>
<sequence>MASRRPKNSMAELRLRRLVEHNQRLREDLARPRIRVSEASLSLIHFCTSTSDPLLPSVWGEHKKGEDPYAAPEESCCSGTCCGWRCAPLTRAVM</sequence>
<dbReference type="Proteomes" id="UP000473826">
    <property type="component" value="Unassembled WGS sequence"/>
</dbReference>
<evidence type="ECO:0000256" key="7">
    <source>
        <dbReference type="ARBA" id="ARBA00023139"/>
    </source>
</evidence>
<dbReference type="InterPro" id="IPR036284">
    <property type="entry name" value="GGL_sf"/>
</dbReference>
<evidence type="ECO:0000256" key="10">
    <source>
        <dbReference type="ARBA" id="ARBA00023289"/>
    </source>
</evidence>
<dbReference type="GO" id="GO:0007186">
    <property type="term" value="P:G protein-coupled receptor signaling pathway"/>
    <property type="evidence" value="ECO:0007669"/>
    <property type="project" value="InterPro"/>
</dbReference>
<accession>A0A7D8Z8S1</accession>
<dbReference type="SUPFAM" id="SSF48670">
    <property type="entry name" value="Transducin (heterotrimeric G protein), gamma chain"/>
    <property type="match status" value="1"/>
</dbReference>
<reference evidence="12 13" key="1">
    <citation type="journal article" date="2019" name="PLoS Genet.">
        <title>Convergent evolution of linked mating-type loci in basidiomycete fungi.</title>
        <authorList>
            <person name="Sun S."/>
            <person name="Coelho M.A."/>
            <person name="Heitman J."/>
            <person name="Nowrousian M."/>
        </authorList>
    </citation>
    <scope>NUCLEOTIDE SEQUENCE [LARGE SCALE GENOMIC DNA]</scope>
    <source>
        <strain evidence="12 13">CBS 4282</strain>
    </source>
</reference>
<evidence type="ECO:0000313" key="13">
    <source>
        <dbReference type="Proteomes" id="UP000473826"/>
    </source>
</evidence>
<dbReference type="FunFam" id="4.10.260.10:FF:000003">
    <property type="entry name" value="G-protein complex gamma subunit Ste18/GpgA"/>
    <property type="match status" value="1"/>
</dbReference>
<keyword evidence="5" id="KW-0488">Methylation</keyword>
<keyword evidence="7" id="KW-0564">Palmitate</keyword>
<dbReference type="EMBL" id="QKWK01000006">
    <property type="protein sequence ID" value="TXT09085.1"/>
    <property type="molecule type" value="Genomic_DNA"/>
</dbReference>
<protein>
    <recommendedName>
        <fullName evidence="4">Guanine nucleotide-binding protein subunit gamma</fullName>
    </recommendedName>
</protein>
<organism evidence="12 13">
    <name type="scientific">Vanrija humicola</name>
    <name type="common">Yeast</name>
    <name type="synonym">Cryptococcus humicola</name>
    <dbReference type="NCBI Taxonomy" id="5417"/>
    <lineage>
        <taxon>Eukaryota</taxon>
        <taxon>Fungi</taxon>
        <taxon>Dikarya</taxon>
        <taxon>Basidiomycota</taxon>
        <taxon>Agaricomycotina</taxon>
        <taxon>Tremellomycetes</taxon>
        <taxon>Trichosporonales</taxon>
        <taxon>Trichosporonaceae</taxon>
        <taxon>Vanrija</taxon>
    </lineage>
</organism>
<evidence type="ECO:0000256" key="4">
    <source>
        <dbReference type="ARBA" id="ARBA00016111"/>
    </source>
</evidence>
<comment type="subunit">
    <text evidence="3">G proteins are composed of 3 units, alpha, beta and gamma.</text>
</comment>
<dbReference type="SMART" id="SM01224">
    <property type="entry name" value="G_gamma"/>
    <property type="match status" value="1"/>
</dbReference>
<dbReference type="AlphaFoldDB" id="A0A7D8Z8S1"/>
<dbReference type="GO" id="GO:0005834">
    <property type="term" value="C:heterotrimeric G-protein complex"/>
    <property type="evidence" value="ECO:0007669"/>
    <property type="project" value="TreeGrafter"/>
</dbReference>
<evidence type="ECO:0000256" key="6">
    <source>
        <dbReference type="ARBA" id="ARBA00023136"/>
    </source>
</evidence>
<evidence type="ECO:0000256" key="5">
    <source>
        <dbReference type="ARBA" id="ARBA00022481"/>
    </source>
</evidence>
<dbReference type="GO" id="GO:0000750">
    <property type="term" value="P:pheromone-dependent signal transduction involved in conjugation with cellular fusion"/>
    <property type="evidence" value="ECO:0007669"/>
    <property type="project" value="InterPro"/>
</dbReference>
<evidence type="ECO:0000256" key="2">
    <source>
        <dbReference type="ARBA" id="ARBA00007431"/>
    </source>
</evidence>